<dbReference type="SUPFAM" id="SSF82657">
    <property type="entry name" value="BolA-like"/>
    <property type="match status" value="1"/>
</dbReference>
<evidence type="ECO:0000259" key="2">
    <source>
        <dbReference type="PROSITE" id="PS50076"/>
    </source>
</evidence>
<dbReference type="CDD" id="cd06257">
    <property type="entry name" value="DnaJ"/>
    <property type="match status" value="1"/>
</dbReference>
<comment type="caution">
    <text evidence="3">The sequence shown here is derived from an EMBL/GenBank/DDBJ whole genome shotgun (WGS) entry which is preliminary data.</text>
</comment>
<keyword evidence="4" id="KW-1185">Reference proteome</keyword>
<dbReference type="PROSITE" id="PS50076">
    <property type="entry name" value="DNAJ_2"/>
    <property type="match status" value="1"/>
</dbReference>
<dbReference type="Pfam" id="PF00226">
    <property type="entry name" value="DnaJ"/>
    <property type="match status" value="1"/>
</dbReference>
<proteinExistence type="predicted"/>
<protein>
    <recommendedName>
        <fullName evidence="2">J domain-containing protein</fullName>
    </recommendedName>
</protein>
<feature type="domain" description="J" evidence="2">
    <location>
        <begin position="644"/>
        <end position="697"/>
    </location>
</feature>
<dbReference type="Gene3D" id="1.10.287.110">
    <property type="entry name" value="DnaJ domain"/>
    <property type="match status" value="1"/>
</dbReference>
<accession>A0ABP0MWE8</accession>
<dbReference type="InterPro" id="IPR036869">
    <property type="entry name" value="J_dom_sf"/>
</dbReference>
<dbReference type="InterPro" id="IPR001623">
    <property type="entry name" value="DnaJ_domain"/>
</dbReference>
<feature type="region of interest" description="Disordered" evidence="1">
    <location>
        <begin position="694"/>
        <end position="769"/>
    </location>
</feature>
<evidence type="ECO:0000256" key="1">
    <source>
        <dbReference type="SAM" id="MobiDB-lite"/>
    </source>
</evidence>
<name>A0ABP0MWE8_9DINO</name>
<evidence type="ECO:0000313" key="4">
    <source>
        <dbReference type="Proteomes" id="UP001642484"/>
    </source>
</evidence>
<dbReference type="SUPFAM" id="SSF46565">
    <property type="entry name" value="Chaperone J-domain"/>
    <property type="match status" value="1"/>
</dbReference>
<sequence>MAGSLHGDVASAIGKQVEQMILQAKKDSEQRVRHELNVARSQLQQMETHITELSQRLERCGRPNSAGSPDPSVTVDRAFLSQKIKQLEQKWGSEVKALKQDLHRTILAHNHNSDLMRHHRDALDEARRKLDAQPAPKAEQVDLQIEKVDRMLRAGAAKQRALDALTERLLQLEQQANSLFPTVAVPPVGPPGLSALGLGAAPKKGKEDRGDLPSQEEVRAMLEKAARGEGASSFNAEAPVFIPRSAVDLDSPGNAAAEDAEAEAPEEESAEVQEEPEVSGPEQLVEAEAAEVEEVTDEPVKSADAKVTEQLLWRFKGLGPLWEGSSRVAIVMVSAAFSNKTRINRQREVQALLREVLYPDELEDGWQMFFTEEGWDDGDHEILELMDQFWQQGLHLVEDEGAQEAIAASLLQDVRRLCRLCVVSDGTETRLWSMVLASMTGPQRDPDHRLPSLLQRMVIQSSADDMPLQEDLEAACVRLLEKFRTFVRGVKQLKSIPSYGLPFDMALAAAHGCGLLVGLELKDPSLLSLLGELAQMPPFQAEASGASGARTDLEAFMFLAKVVSDRALKVRSGAGCAPGRLQMQGVDVSLGDAVEFATGADMTDAQVLLLEKDQALVRDRMNGCIRVVKCQDLFPPGSREALAHHRAALGVGPDAGPKEATKAYRRLAKQHHPDKGGDPETFRRLRMAFEALTLSSAPAENTPPRSKPAPQGSGRKSSSPMTPEAPRRTRLRQKTPPAECFKGSPIAEEGPAPKRQCRREQRKQAPLKTADKVAPHQLTVNGILQVIWLFAVGPGPA</sequence>
<feature type="compositionally biased region" description="Basic and acidic residues" evidence="1">
    <location>
        <begin position="758"/>
        <end position="769"/>
    </location>
</feature>
<organism evidence="3 4">
    <name type="scientific">Durusdinium trenchii</name>
    <dbReference type="NCBI Taxonomy" id="1381693"/>
    <lineage>
        <taxon>Eukaryota</taxon>
        <taxon>Sar</taxon>
        <taxon>Alveolata</taxon>
        <taxon>Dinophyceae</taxon>
        <taxon>Suessiales</taxon>
        <taxon>Symbiodiniaceae</taxon>
        <taxon>Durusdinium</taxon>
    </lineage>
</organism>
<gene>
    <name evidence="3" type="ORF">CCMP2556_LOCUS27468</name>
</gene>
<dbReference type="EMBL" id="CAXAMN010019890">
    <property type="protein sequence ID" value="CAK9055147.1"/>
    <property type="molecule type" value="Genomic_DNA"/>
</dbReference>
<feature type="compositionally biased region" description="Basic and acidic residues" evidence="1">
    <location>
        <begin position="204"/>
        <end position="213"/>
    </location>
</feature>
<dbReference type="SMART" id="SM00271">
    <property type="entry name" value="DnaJ"/>
    <property type="match status" value="1"/>
</dbReference>
<feature type="region of interest" description="Disordered" evidence="1">
    <location>
        <begin position="246"/>
        <end position="281"/>
    </location>
</feature>
<dbReference type="Proteomes" id="UP001642484">
    <property type="component" value="Unassembled WGS sequence"/>
</dbReference>
<feature type="compositionally biased region" description="Acidic residues" evidence="1">
    <location>
        <begin position="258"/>
        <end position="277"/>
    </location>
</feature>
<evidence type="ECO:0000313" key="3">
    <source>
        <dbReference type="EMBL" id="CAK9055147.1"/>
    </source>
</evidence>
<feature type="region of interest" description="Disordered" evidence="1">
    <location>
        <begin position="194"/>
        <end position="213"/>
    </location>
</feature>
<dbReference type="InterPro" id="IPR036065">
    <property type="entry name" value="BolA-like_sf"/>
</dbReference>
<reference evidence="3 4" key="1">
    <citation type="submission" date="2024-02" db="EMBL/GenBank/DDBJ databases">
        <authorList>
            <person name="Chen Y."/>
            <person name="Shah S."/>
            <person name="Dougan E. K."/>
            <person name="Thang M."/>
            <person name="Chan C."/>
        </authorList>
    </citation>
    <scope>NUCLEOTIDE SEQUENCE [LARGE SCALE GENOMIC DNA]</scope>
</reference>